<sequence length="1570" mass="176167">MDFYSVAGAPHCPPISSEKYNNEDDLMTKLLGFYENHASQVAQSSGAQKMDMKPWNNPLNSSGQYEEISKILNGSNFTQTFRKLMHMKKEADKLHEKLKLSEKEKADLQLKFDVLLAENYQIKHLKNEYEEINQKVNELQKDLSDKLKAQQKLKKDAESRCVQLSEKSKTIRKMKKDKKRLWKMFKRFAHKLENADLLTMKEKNIIKKSEEQNALDSDDAFDSEDGERKDHSFLANIQMSTDTKQNRDSVKNESRYPESNSCLPVHHKECDNQISEVRNAILFSQCSTPSPKTKFSSGTDYIMKSFREDPHVLNGSLDINISELQEIRKLLGISKDKVAPISPLSSTPHSSITKFRHGLLRKDLQVDNSVSTLPVHKSLGQTPKTSKSQGLLSINSPVPNSSRKLAFCHQQSEFDAVPEHSVQRLNSDIGNLNHSDLNVGSLSSSLQAPYKFSAKRCHDNTVKLNFHINNPISMTVNPNNWELSCILAPHEGRKSDASVTFQPKLKSTYVKTCESYNNNLMTSEENDPMTRKMSKVDQGSLSEVTVPVTERSDQSNFMSFRKPNIFKPNIVYPDVPANRNSINYSSKAMAIKKELPFDCSQSSTSAFGNAAPHQHFKNLMDDNRSVLSISCENLSCTKREELSSQEFSLPLCKSISIVSDAVSKELDNPSNDSVNIPVRSPSKASDQDISVKMPKGTFLNIPSSDHVANYEIDENLKMITEVLDSVLTCSTCNSTCCPIASSEQSVVLFPTSEVGGIWNNSEPVVVSNTCNASTTTNFPNNQIMEQKVDTSISGASDLFENQGTTEIPNTVLSKISSSVVTDNFLTNEVPASFVQESNISMGISVSILSLPPMSASKSPVKAKCSGFTSPTKNSAMIAKDFSEQLDIEPLVDKNNKSLQRGTCFDKKSSKYLVASHLIESSKSSILNNKEVYKSTSLQENSNNTKGVGNAETKLSKSFDKEEFIIAPFIDSLIKDKVQESDLETISNTETKERCSSNIGETMDNNLLDKTSITDAEDLQVSSWAAFYNTTPSATNPFIQTVSDISSLIYMMIDSVVADTEIKVETRESPPRARKIRQGIKVDSSRQTNKAKIKDFQSINLSTAKKSALLNGDETKHNILEIDSDTKSPLSGGDFKKVQPSILISEVRSVEQNTVHSEDNSINKTPTTKRQKNSPKTPKKSGNRIELSPIEAAFQEIEKIKFTTTAKLKLHVQNLVTVLSDPSISKSSQDLVFHLVKYLHNTRRNFMSNNADTLLPASEQCIVKALLAVDAKKFPHLGGLLPSAIETMYYLVLWKTQYHIYGLSSLCRVMTAICKELNDPSKPRLLCCDLLKYNHKFGPFLIAYIVSVYKEAFQRSPDTTEEEKIFLHALSYGVQQKSITLTNIQWKNCKKLFSKVFTLEGVNTSEEMPYLMNAIEDKCLSGAPYESGYMLIGPLVIYARVKGWIWAQEHLLEDYIYPNLQAYSGKENGERGFAFFTNLCADICYGCPDEGMSQRWLMNYIKTPCEREFVQINAGTALLKLISLRKEVFTDEIEEWISHFYGDPRVTAFCSLYFKLRLMEDQDLALENDIF</sequence>
<protein>
    <submittedName>
        <fullName evidence="3">Uncharacterized protein</fullName>
    </submittedName>
</protein>
<feature type="coiled-coil region" evidence="1">
    <location>
        <begin position="84"/>
        <end position="167"/>
    </location>
</feature>
<evidence type="ECO:0000256" key="1">
    <source>
        <dbReference type="SAM" id="Coils"/>
    </source>
</evidence>
<evidence type="ECO:0000313" key="4">
    <source>
        <dbReference type="Proteomes" id="UP000499080"/>
    </source>
</evidence>
<dbReference type="Proteomes" id="UP000499080">
    <property type="component" value="Unassembled WGS sequence"/>
</dbReference>
<feature type="compositionally biased region" description="Acidic residues" evidence="2">
    <location>
        <begin position="216"/>
        <end position="225"/>
    </location>
</feature>
<gene>
    <name evidence="3" type="ORF">AVEN_141180_1</name>
</gene>
<feature type="compositionally biased region" description="Basic and acidic residues" evidence="2">
    <location>
        <begin position="244"/>
        <end position="256"/>
    </location>
</feature>
<keyword evidence="1" id="KW-0175">Coiled coil</keyword>
<feature type="region of interest" description="Disordered" evidence="2">
    <location>
        <begin position="1148"/>
        <end position="1184"/>
    </location>
</feature>
<feature type="compositionally biased region" description="Basic residues" evidence="2">
    <location>
        <begin position="1166"/>
        <end position="1181"/>
    </location>
</feature>
<feature type="compositionally biased region" description="Polar residues" evidence="2">
    <location>
        <begin position="379"/>
        <end position="394"/>
    </location>
</feature>
<feature type="region of interest" description="Disordered" evidence="2">
    <location>
        <begin position="209"/>
        <end position="228"/>
    </location>
</feature>
<reference evidence="3 4" key="1">
    <citation type="journal article" date="2019" name="Sci. Rep.">
        <title>Orb-weaving spider Araneus ventricosus genome elucidates the spidroin gene catalogue.</title>
        <authorList>
            <person name="Kono N."/>
            <person name="Nakamura H."/>
            <person name="Ohtoshi R."/>
            <person name="Moran D.A.P."/>
            <person name="Shinohara A."/>
            <person name="Yoshida Y."/>
            <person name="Fujiwara M."/>
            <person name="Mori M."/>
            <person name="Tomita M."/>
            <person name="Arakawa K."/>
        </authorList>
    </citation>
    <scope>NUCLEOTIDE SEQUENCE [LARGE SCALE GENOMIC DNA]</scope>
</reference>
<keyword evidence="4" id="KW-1185">Reference proteome</keyword>
<feature type="region of interest" description="Disordered" evidence="2">
    <location>
        <begin position="668"/>
        <end position="688"/>
    </location>
</feature>
<dbReference type="EMBL" id="BGPR01000685">
    <property type="protein sequence ID" value="GBM31479.1"/>
    <property type="molecule type" value="Genomic_DNA"/>
</dbReference>
<evidence type="ECO:0000313" key="3">
    <source>
        <dbReference type="EMBL" id="GBM31479.1"/>
    </source>
</evidence>
<feature type="region of interest" description="Disordered" evidence="2">
    <location>
        <begin position="233"/>
        <end position="260"/>
    </location>
</feature>
<organism evidence="3 4">
    <name type="scientific">Araneus ventricosus</name>
    <name type="common">Orbweaver spider</name>
    <name type="synonym">Epeira ventricosa</name>
    <dbReference type="NCBI Taxonomy" id="182803"/>
    <lineage>
        <taxon>Eukaryota</taxon>
        <taxon>Metazoa</taxon>
        <taxon>Ecdysozoa</taxon>
        <taxon>Arthropoda</taxon>
        <taxon>Chelicerata</taxon>
        <taxon>Arachnida</taxon>
        <taxon>Araneae</taxon>
        <taxon>Araneomorphae</taxon>
        <taxon>Entelegynae</taxon>
        <taxon>Araneoidea</taxon>
        <taxon>Araneidae</taxon>
        <taxon>Araneus</taxon>
    </lineage>
</organism>
<evidence type="ECO:0000256" key="2">
    <source>
        <dbReference type="SAM" id="MobiDB-lite"/>
    </source>
</evidence>
<feature type="region of interest" description="Disordered" evidence="2">
    <location>
        <begin position="375"/>
        <end position="394"/>
    </location>
</feature>
<name>A0A4Y2ET37_ARAVE</name>
<dbReference type="OrthoDB" id="6437936at2759"/>
<accession>A0A4Y2ET37</accession>
<proteinExistence type="predicted"/>
<comment type="caution">
    <text evidence="3">The sequence shown here is derived from an EMBL/GenBank/DDBJ whole genome shotgun (WGS) entry which is preliminary data.</text>
</comment>
<feature type="region of interest" description="Disordered" evidence="2">
    <location>
        <begin position="1067"/>
        <end position="1087"/>
    </location>
</feature>